<reference evidence="2" key="1">
    <citation type="submission" date="2018-01" db="EMBL/GenBank/DDBJ databases">
        <title>An insight into the sialome of Amazonian anophelines.</title>
        <authorList>
            <person name="Ribeiro J.M."/>
            <person name="Scarpassa V."/>
            <person name="Calvo E."/>
        </authorList>
    </citation>
    <scope>NUCLEOTIDE SEQUENCE</scope>
</reference>
<dbReference type="AlphaFoldDB" id="A0A2M4D9Z7"/>
<feature type="chain" id="PRO_5014753357" evidence="1">
    <location>
        <begin position="16"/>
        <end position="101"/>
    </location>
</feature>
<dbReference type="EMBL" id="GGFL01010222">
    <property type="protein sequence ID" value="MBW74400.1"/>
    <property type="molecule type" value="Transcribed_RNA"/>
</dbReference>
<protein>
    <submittedName>
        <fullName evidence="2">Putative secreted protein</fullName>
    </submittedName>
</protein>
<evidence type="ECO:0000313" key="2">
    <source>
        <dbReference type="EMBL" id="MBW74400.1"/>
    </source>
</evidence>
<accession>A0A2M4D9Z7</accession>
<organism evidence="2">
    <name type="scientific">Anopheles darlingi</name>
    <name type="common">Mosquito</name>
    <dbReference type="NCBI Taxonomy" id="43151"/>
    <lineage>
        <taxon>Eukaryota</taxon>
        <taxon>Metazoa</taxon>
        <taxon>Ecdysozoa</taxon>
        <taxon>Arthropoda</taxon>
        <taxon>Hexapoda</taxon>
        <taxon>Insecta</taxon>
        <taxon>Pterygota</taxon>
        <taxon>Neoptera</taxon>
        <taxon>Endopterygota</taxon>
        <taxon>Diptera</taxon>
        <taxon>Nematocera</taxon>
        <taxon>Culicoidea</taxon>
        <taxon>Culicidae</taxon>
        <taxon>Anophelinae</taxon>
        <taxon>Anopheles</taxon>
    </lineage>
</organism>
<feature type="signal peptide" evidence="1">
    <location>
        <begin position="1"/>
        <end position="15"/>
    </location>
</feature>
<name>A0A2M4D9Z7_ANODA</name>
<keyword evidence="1" id="KW-0732">Signal</keyword>
<evidence type="ECO:0000256" key="1">
    <source>
        <dbReference type="SAM" id="SignalP"/>
    </source>
</evidence>
<sequence length="101" mass="11263">MLLLLLLLLYAVIRAAYMLPSQRQREDQEEFDADGAGGRAFTFHQKFKNNIKIVNKILSPGPLLLNPSPRSTTIQARGRGAAASVYVSPMLPPFSFFPMKL</sequence>
<proteinExistence type="predicted"/>